<keyword evidence="2" id="KW-1185">Reference proteome</keyword>
<reference evidence="1 2" key="1">
    <citation type="journal article" date="2019" name="Fungal Biol. Biotechnol.">
        <title>Draft genome sequence of fastidious pathogen Ceratobasidium theobromae, which causes vascular-streak dieback in Theobroma cacao.</title>
        <authorList>
            <person name="Ali S.S."/>
            <person name="Asman A."/>
            <person name="Shao J."/>
            <person name="Firmansyah A.P."/>
            <person name="Susilo A.W."/>
            <person name="Rosmana A."/>
            <person name="McMahon P."/>
            <person name="Junaid M."/>
            <person name="Guest D."/>
            <person name="Kheng T.Y."/>
            <person name="Meinhardt L.W."/>
            <person name="Bailey B.A."/>
        </authorList>
    </citation>
    <scope>NUCLEOTIDE SEQUENCE [LARGE SCALE GENOMIC DNA]</scope>
    <source>
        <strain evidence="1 2">CT2</strain>
    </source>
</reference>
<dbReference type="EMBL" id="SSOP01000188">
    <property type="protein sequence ID" value="KAB5590202.1"/>
    <property type="molecule type" value="Genomic_DNA"/>
</dbReference>
<evidence type="ECO:0000313" key="2">
    <source>
        <dbReference type="Proteomes" id="UP000383932"/>
    </source>
</evidence>
<name>A0A5N5QEM4_9AGAM</name>
<organism evidence="1 2">
    <name type="scientific">Ceratobasidium theobromae</name>
    <dbReference type="NCBI Taxonomy" id="1582974"/>
    <lineage>
        <taxon>Eukaryota</taxon>
        <taxon>Fungi</taxon>
        <taxon>Dikarya</taxon>
        <taxon>Basidiomycota</taxon>
        <taxon>Agaricomycotina</taxon>
        <taxon>Agaricomycetes</taxon>
        <taxon>Cantharellales</taxon>
        <taxon>Ceratobasidiaceae</taxon>
        <taxon>Ceratobasidium</taxon>
    </lineage>
</organism>
<sequence length="145" mass="15674">MADTNSSDPWASITIAKLIIKDNTDCILTAHAFPQQFIGKVIVGECHVKLKTFPTIRWDPDSSWASKDPTGGAFDLSSDDTEIPGSLQYHSPPLGPSIGVIRLEEGRLAILFKHEDDVQASVSSQIFTSATSSPNTDGYILSIVL</sequence>
<comment type="caution">
    <text evidence="1">The sequence shown here is derived from an EMBL/GenBank/DDBJ whole genome shotgun (WGS) entry which is preliminary data.</text>
</comment>
<gene>
    <name evidence="1" type="ORF">CTheo_6349</name>
</gene>
<dbReference type="Proteomes" id="UP000383932">
    <property type="component" value="Unassembled WGS sequence"/>
</dbReference>
<accession>A0A5N5QEM4</accession>
<proteinExistence type="predicted"/>
<dbReference type="AlphaFoldDB" id="A0A5N5QEM4"/>
<evidence type="ECO:0000313" key="1">
    <source>
        <dbReference type="EMBL" id="KAB5590202.1"/>
    </source>
</evidence>
<protein>
    <submittedName>
        <fullName evidence="1">Uncharacterized protein</fullName>
    </submittedName>
</protein>